<sequence>MAYYEALFDLINEAHIQTQHGGRDIIMDHLKHYFGIPRQAYKIFLDNCEVCQRKKKIPQKEVVIKPILSEDFNSRAQLDLIDIQANPDGDYKFLMAYQMALKWSNLNKCLKII</sequence>
<dbReference type="AlphaFoldDB" id="A0A914CWL8"/>
<evidence type="ECO:0000313" key="2">
    <source>
        <dbReference type="WBParaSite" id="ACRNAN_scaffold15646.g12264.t1"/>
    </source>
</evidence>
<proteinExistence type="predicted"/>
<evidence type="ECO:0000313" key="1">
    <source>
        <dbReference type="Proteomes" id="UP000887540"/>
    </source>
</evidence>
<dbReference type="Proteomes" id="UP000887540">
    <property type="component" value="Unplaced"/>
</dbReference>
<dbReference type="WBParaSite" id="ACRNAN_scaffold15646.g12264.t1">
    <property type="protein sequence ID" value="ACRNAN_scaffold15646.g12264.t1"/>
    <property type="gene ID" value="ACRNAN_scaffold15646.g12264"/>
</dbReference>
<keyword evidence="1" id="KW-1185">Reference proteome</keyword>
<protein>
    <submittedName>
        <fullName evidence="2">Integrase zinc-binding domain-containing protein</fullName>
    </submittedName>
</protein>
<organism evidence="1 2">
    <name type="scientific">Acrobeloides nanus</name>
    <dbReference type="NCBI Taxonomy" id="290746"/>
    <lineage>
        <taxon>Eukaryota</taxon>
        <taxon>Metazoa</taxon>
        <taxon>Ecdysozoa</taxon>
        <taxon>Nematoda</taxon>
        <taxon>Chromadorea</taxon>
        <taxon>Rhabditida</taxon>
        <taxon>Tylenchina</taxon>
        <taxon>Cephalobomorpha</taxon>
        <taxon>Cephaloboidea</taxon>
        <taxon>Cephalobidae</taxon>
        <taxon>Acrobeloides</taxon>
    </lineage>
</organism>
<reference evidence="2" key="1">
    <citation type="submission" date="2022-11" db="UniProtKB">
        <authorList>
            <consortium name="WormBaseParasite"/>
        </authorList>
    </citation>
    <scope>IDENTIFICATION</scope>
</reference>
<name>A0A914CWL8_9BILA</name>
<accession>A0A914CWL8</accession>